<dbReference type="Gramene" id="ERM94470">
    <property type="protein sequence ID" value="ERM94470"/>
    <property type="gene ID" value="AMTR_s00010p00260800"/>
</dbReference>
<dbReference type="HOGENOM" id="CLU_011226_21_2_1"/>
<gene>
    <name evidence="2" type="ORF">AMTR_s00010p00260800</name>
</gene>
<dbReference type="InterPro" id="IPR010987">
    <property type="entry name" value="Glutathione-S-Trfase_C-like"/>
</dbReference>
<evidence type="ECO:0000259" key="1">
    <source>
        <dbReference type="PROSITE" id="PS50405"/>
    </source>
</evidence>
<keyword evidence="3" id="KW-1185">Reference proteome</keyword>
<organism evidence="2 3">
    <name type="scientific">Amborella trichopoda</name>
    <dbReference type="NCBI Taxonomy" id="13333"/>
    <lineage>
        <taxon>Eukaryota</taxon>
        <taxon>Viridiplantae</taxon>
        <taxon>Streptophyta</taxon>
        <taxon>Embryophyta</taxon>
        <taxon>Tracheophyta</taxon>
        <taxon>Spermatophyta</taxon>
        <taxon>Magnoliopsida</taxon>
        <taxon>Amborellales</taxon>
        <taxon>Amborellaceae</taxon>
        <taxon>Amborella</taxon>
    </lineage>
</organism>
<name>W1NH25_AMBTC</name>
<dbReference type="Gene3D" id="1.20.1050.10">
    <property type="match status" value="1"/>
</dbReference>
<dbReference type="GO" id="GO:0006749">
    <property type="term" value="P:glutathione metabolic process"/>
    <property type="evidence" value="ECO:0000318"/>
    <property type="project" value="GO_Central"/>
</dbReference>
<evidence type="ECO:0000313" key="2">
    <source>
        <dbReference type="EMBL" id="ERM94470.1"/>
    </source>
</evidence>
<dbReference type="InterPro" id="IPR045074">
    <property type="entry name" value="GST_C_Tau"/>
</dbReference>
<feature type="domain" description="GST C-terminal" evidence="1">
    <location>
        <begin position="1"/>
        <end position="115"/>
    </location>
</feature>
<dbReference type="AlphaFoldDB" id="W1NH25"/>
<proteinExistence type="predicted"/>
<dbReference type="InterPro" id="IPR036282">
    <property type="entry name" value="Glutathione-S-Trfase_C_sf"/>
</dbReference>
<dbReference type="PROSITE" id="PS50405">
    <property type="entry name" value="GST_CTER"/>
    <property type="match status" value="1"/>
</dbReference>
<dbReference type="SUPFAM" id="SSF47616">
    <property type="entry name" value="GST C-terminal domain-like"/>
    <property type="match status" value="1"/>
</dbReference>
<accession>W1NH25</accession>
<evidence type="ECO:0000313" key="3">
    <source>
        <dbReference type="Proteomes" id="UP000017836"/>
    </source>
</evidence>
<dbReference type="CDD" id="cd03185">
    <property type="entry name" value="GST_C_Tau"/>
    <property type="match status" value="1"/>
</dbReference>
<sequence>MSGSGKTIFSTQGEEQEKEVPALKEFLNILENGLKIDFRSNKPFFNGETPGYLELVIGSSIRWFKLLEHKTGAKLIDQESTPFLFSWITDFCEFGMVKEALPDQAKLLAFAKKRRGILLEFSKHQ</sequence>
<dbReference type="GO" id="GO:0004364">
    <property type="term" value="F:glutathione transferase activity"/>
    <property type="evidence" value="ECO:0000318"/>
    <property type="project" value="GO_Central"/>
</dbReference>
<dbReference type="EMBL" id="KI397513">
    <property type="protein sequence ID" value="ERM94470.1"/>
    <property type="molecule type" value="Genomic_DNA"/>
</dbReference>
<dbReference type="OMA" id="EANIFPC"/>
<dbReference type="GO" id="GO:0005737">
    <property type="term" value="C:cytoplasm"/>
    <property type="evidence" value="ECO:0000318"/>
    <property type="project" value="GO_Central"/>
</dbReference>
<protein>
    <recommendedName>
        <fullName evidence="1">GST C-terminal domain-containing protein</fullName>
    </recommendedName>
</protein>
<reference evidence="3" key="1">
    <citation type="journal article" date="2013" name="Science">
        <title>The Amborella genome and the evolution of flowering plants.</title>
        <authorList>
            <consortium name="Amborella Genome Project"/>
        </authorList>
    </citation>
    <scope>NUCLEOTIDE SEQUENCE [LARGE SCALE GENOMIC DNA]</scope>
</reference>
<dbReference type="eggNOG" id="KOG0406">
    <property type="taxonomic scope" value="Eukaryota"/>
</dbReference>
<dbReference type="Proteomes" id="UP000017836">
    <property type="component" value="Unassembled WGS sequence"/>
</dbReference>